<evidence type="ECO:0000256" key="4">
    <source>
        <dbReference type="PROSITE-ProRule" id="PRU00449"/>
    </source>
</evidence>
<evidence type="ECO:0000256" key="3">
    <source>
        <dbReference type="ARBA" id="ARBA00022833"/>
    </source>
</evidence>
<dbReference type="Pfam" id="PF01428">
    <property type="entry name" value="zf-AN1"/>
    <property type="match status" value="1"/>
</dbReference>
<dbReference type="PANTHER" id="PTHR14677">
    <property type="entry name" value="ARSENITE INDUCUBLE RNA ASSOCIATED PROTEIN AIP-1-RELATED"/>
    <property type="match status" value="1"/>
</dbReference>
<keyword evidence="3" id="KW-0862">Zinc</keyword>
<keyword evidence="8" id="KW-1185">Reference proteome</keyword>
<reference evidence="7" key="1">
    <citation type="submission" date="2013-10" db="EMBL/GenBank/DDBJ databases">
        <title>Genomic analysis of the causative agents of coccidiosis in chickens.</title>
        <authorList>
            <person name="Reid A.J."/>
            <person name="Blake D."/>
            <person name="Billington K."/>
            <person name="Browne H."/>
            <person name="Dunn M."/>
            <person name="Hung S."/>
            <person name="Kawahara F."/>
            <person name="Miranda-Saavedra D."/>
            <person name="Mourier T."/>
            <person name="Nagra H."/>
            <person name="Otto T.D."/>
            <person name="Rawlings N."/>
            <person name="Sanchez A."/>
            <person name="Sanders M."/>
            <person name="Subramaniam C."/>
            <person name="Tay Y."/>
            <person name="Dear P."/>
            <person name="Doerig C."/>
            <person name="Gruber A."/>
            <person name="Parkinson J."/>
            <person name="Shirley M."/>
            <person name="Wan K.L."/>
            <person name="Berriman M."/>
            <person name="Tomley F."/>
            <person name="Pain A."/>
        </authorList>
    </citation>
    <scope>NUCLEOTIDE SEQUENCE [LARGE SCALE GENOMIC DNA]</scope>
    <source>
        <strain evidence="7">Weybridge</strain>
    </source>
</reference>
<dbReference type="SMART" id="SM00154">
    <property type="entry name" value="ZnF_AN1"/>
    <property type="match status" value="2"/>
</dbReference>
<evidence type="ECO:0000259" key="6">
    <source>
        <dbReference type="PROSITE" id="PS51039"/>
    </source>
</evidence>
<feature type="compositionally biased region" description="Basic and acidic residues" evidence="5">
    <location>
        <begin position="125"/>
        <end position="147"/>
    </location>
</feature>
<evidence type="ECO:0000256" key="2">
    <source>
        <dbReference type="ARBA" id="ARBA00022771"/>
    </source>
</evidence>
<feature type="domain" description="AN1-type" evidence="6">
    <location>
        <begin position="5"/>
        <end position="53"/>
    </location>
</feature>
<organism evidence="7 8">
    <name type="scientific">Eimeria maxima</name>
    <name type="common">Coccidian parasite</name>
    <dbReference type="NCBI Taxonomy" id="5804"/>
    <lineage>
        <taxon>Eukaryota</taxon>
        <taxon>Sar</taxon>
        <taxon>Alveolata</taxon>
        <taxon>Apicomplexa</taxon>
        <taxon>Conoidasida</taxon>
        <taxon>Coccidia</taxon>
        <taxon>Eucoccidiorida</taxon>
        <taxon>Eimeriorina</taxon>
        <taxon>Eimeriidae</taxon>
        <taxon>Eimeria</taxon>
    </lineage>
</organism>
<dbReference type="GeneID" id="25335463"/>
<dbReference type="Proteomes" id="UP000030763">
    <property type="component" value="Unassembled WGS sequence"/>
</dbReference>
<dbReference type="EMBL" id="HG718806">
    <property type="protein sequence ID" value="CDJ56124.1"/>
    <property type="molecule type" value="Genomic_DNA"/>
</dbReference>
<dbReference type="RefSeq" id="XP_013332774.1">
    <property type="nucleotide sequence ID" value="XM_013477320.1"/>
</dbReference>
<sequence length="147" mass="16702">MAVLSDKGLTCSNSLCRQRDFLPFTCNKCGKVFCLEHYLPDGHSCPRKNAGDRRVYVCQDCLEVISLRLTPISSIKCPNCQVDVCIKHRLKEDHNCEVLLSTRGERKRNSLFKKLSSSASKGMKWHSESTKNSGAERRHVLDHVMPH</sequence>
<accession>U6M122</accession>
<dbReference type="VEuPathDB" id="ToxoDB:EMWEY_00014770"/>
<protein>
    <submittedName>
        <fullName evidence="7">AN1-like Zinc finger-containing protein, putative</fullName>
    </submittedName>
</protein>
<dbReference type="GO" id="GO:0005737">
    <property type="term" value="C:cytoplasm"/>
    <property type="evidence" value="ECO:0007669"/>
    <property type="project" value="TreeGrafter"/>
</dbReference>
<dbReference type="OrthoDB" id="431929at2759"/>
<name>U6M122_EIMMA</name>
<evidence type="ECO:0000256" key="1">
    <source>
        <dbReference type="ARBA" id="ARBA00022723"/>
    </source>
</evidence>
<dbReference type="OMA" id="DQMERCD"/>
<dbReference type="GO" id="GO:0008270">
    <property type="term" value="F:zinc ion binding"/>
    <property type="evidence" value="ECO:0007669"/>
    <property type="project" value="UniProtKB-KW"/>
</dbReference>
<dbReference type="SUPFAM" id="SSF118310">
    <property type="entry name" value="AN1-like Zinc finger"/>
    <property type="match status" value="2"/>
</dbReference>
<dbReference type="InterPro" id="IPR035896">
    <property type="entry name" value="AN1-like_Znf"/>
</dbReference>
<evidence type="ECO:0000313" key="7">
    <source>
        <dbReference type="EMBL" id="CDJ56124.1"/>
    </source>
</evidence>
<keyword evidence="1" id="KW-0479">Metal-binding</keyword>
<dbReference type="Gene3D" id="4.10.1110.10">
    <property type="entry name" value="AN1-like Zinc finger"/>
    <property type="match status" value="2"/>
</dbReference>
<feature type="region of interest" description="Disordered" evidence="5">
    <location>
        <begin position="122"/>
        <end position="147"/>
    </location>
</feature>
<evidence type="ECO:0000256" key="5">
    <source>
        <dbReference type="SAM" id="MobiDB-lite"/>
    </source>
</evidence>
<dbReference type="PANTHER" id="PTHR14677:SF20">
    <property type="entry name" value="ZINC FINGER AN1-TYPE CONTAINING 2A-RELATED"/>
    <property type="match status" value="1"/>
</dbReference>
<evidence type="ECO:0000313" key="8">
    <source>
        <dbReference type="Proteomes" id="UP000030763"/>
    </source>
</evidence>
<proteinExistence type="predicted"/>
<dbReference type="PROSITE" id="PS51039">
    <property type="entry name" value="ZF_AN1"/>
    <property type="match status" value="1"/>
</dbReference>
<dbReference type="AlphaFoldDB" id="U6M122"/>
<dbReference type="InterPro" id="IPR000058">
    <property type="entry name" value="Znf_AN1"/>
</dbReference>
<keyword evidence="2 4" id="KW-0863">Zinc-finger</keyword>
<reference evidence="7" key="2">
    <citation type="submission" date="2013-10" db="EMBL/GenBank/DDBJ databases">
        <authorList>
            <person name="Aslett M."/>
        </authorList>
    </citation>
    <scope>NUCLEOTIDE SEQUENCE [LARGE SCALE GENOMIC DNA]</scope>
    <source>
        <strain evidence="7">Weybridge</strain>
    </source>
</reference>
<gene>
    <name evidence="7" type="ORF">EMWEY_00014770</name>
</gene>